<evidence type="ECO:0000313" key="1">
    <source>
        <dbReference type="EMBL" id="VVU51410.1"/>
    </source>
</evidence>
<dbReference type="Proteomes" id="UP000494201">
    <property type="component" value="Unassembled WGS sequence"/>
</dbReference>
<protein>
    <submittedName>
        <fullName evidence="1">Uncharacterized protein</fullName>
    </submittedName>
</protein>
<evidence type="ECO:0000313" key="2">
    <source>
        <dbReference type="Proteomes" id="UP000494201"/>
    </source>
</evidence>
<proteinExistence type="predicted"/>
<dbReference type="EMBL" id="CABVLY010000016">
    <property type="protein sequence ID" value="VVU51410.1"/>
    <property type="molecule type" value="Genomic_DNA"/>
</dbReference>
<sequence length="36" mass="4355">MWNFGKTSNRIIFFFEINYLSNPRLIGNRSHLEQNP</sequence>
<dbReference type="AlphaFoldDB" id="A0A6P2GCC8"/>
<organism evidence="1 2">
    <name type="scientific">Burkholderia anthina</name>
    <dbReference type="NCBI Taxonomy" id="179879"/>
    <lineage>
        <taxon>Bacteria</taxon>
        <taxon>Pseudomonadati</taxon>
        <taxon>Pseudomonadota</taxon>
        <taxon>Betaproteobacteria</taxon>
        <taxon>Burkholderiales</taxon>
        <taxon>Burkholderiaceae</taxon>
        <taxon>Burkholderia</taxon>
        <taxon>Burkholderia cepacia complex</taxon>
    </lineage>
</organism>
<accession>A0A6P2GCC8</accession>
<reference evidence="1 2" key="1">
    <citation type="submission" date="2019-09" db="EMBL/GenBank/DDBJ databases">
        <authorList>
            <person name="Depoorter E."/>
        </authorList>
    </citation>
    <scope>NUCLEOTIDE SEQUENCE [LARGE SCALE GENOMIC DNA]</scope>
    <source>
        <strain evidence="1">LMG 20980</strain>
    </source>
</reference>
<name>A0A6P2GCC8_9BURK</name>
<gene>
    <name evidence="1" type="ORF">BAN20980_04132</name>
</gene>